<dbReference type="PANTHER" id="PTHR43785:SF14">
    <property type="entry name" value="GLUTAMINE SYNTHETASE"/>
    <property type="match status" value="1"/>
</dbReference>
<dbReference type="EMBL" id="LQPJ01000059">
    <property type="protein sequence ID" value="ORW28577.1"/>
    <property type="molecule type" value="Genomic_DNA"/>
</dbReference>
<comment type="similarity">
    <text evidence="1 3 4">Belongs to the glutamine synthetase family.</text>
</comment>
<dbReference type="InterPro" id="IPR008146">
    <property type="entry name" value="Gln_synth_cat_dom"/>
</dbReference>
<dbReference type="AlphaFoldDB" id="A0A1X1ZWI5"/>
<dbReference type="Gene3D" id="3.10.20.70">
    <property type="entry name" value="Glutamine synthetase, N-terminal domain"/>
    <property type="match status" value="1"/>
</dbReference>
<dbReference type="SUPFAM" id="SSF55931">
    <property type="entry name" value="Glutamine synthetase/guanido kinase"/>
    <property type="match status" value="1"/>
</dbReference>
<dbReference type="RefSeq" id="WP_085076917.1">
    <property type="nucleotide sequence ID" value="NZ_JACKRZ010000174.1"/>
</dbReference>
<evidence type="ECO:0000256" key="4">
    <source>
        <dbReference type="RuleBase" id="RU000384"/>
    </source>
</evidence>
<evidence type="ECO:0000259" key="5">
    <source>
        <dbReference type="PROSITE" id="PS51987"/>
    </source>
</evidence>
<keyword evidence="7" id="KW-1185">Reference proteome</keyword>
<keyword evidence="2 6" id="KW-0436">Ligase</keyword>
<dbReference type="SUPFAM" id="SSF54368">
    <property type="entry name" value="Glutamine synthetase, N-terminal domain"/>
    <property type="match status" value="1"/>
</dbReference>
<dbReference type="GO" id="GO:0004356">
    <property type="term" value="F:glutamine synthetase activity"/>
    <property type="evidence" value="ECO:0007669"/>
    <property type="project" value="InterPro"/>
</dbReference>
<dbReference type="STRING" id="153971.AWC19_26910"/>
<feature type="domain" description="GS catalytic" evidence="5">
    <location>
        <begin position="112"/>
        <end position="460"/>
    </location>
</feature>
<accession>A0A1X1ZWI5</accession>
<reference evidence="6 7" key="1">
    <citation type="submission" date="2016-01" db="EMBL/GenBank/DDBJ databases">
        <title>The new phylogeny of the genus Mycobacterium.</title>
        <authorList>
            <person name="Tarcisio F."/>
            <person name="Conor M."/>
            <person name="Antonella G."/>
            <person name="Elisabetta G."/>
            <person name="Giulia F.S."/>
            <person name="Sara T."/>
            <person name="Anna F."/>
            <person name="Clotilde B."/>
            <person name="Roberto B."/>
            <person name="Veronica D.S."/>
            <person name="Fabio R."/>
            <person name="Monica P."/>
            <person name="Olivier J."/>
            <person name="Enrico T."/>
            <person name="Nicola S."/>
        </authorList>
    </citation>
    <scope>NUCLEOTIDE SEQUENCE [LARGE SCALE GENOMIC DNA]</scope>
    <source>
        <strain evidence="6 7">DSM 44572</strain>
    </source>
</reference>
<dbReference type="PROSITE" id="PS51987">
    <property type="entry name" value="GS_CATALYTIC"/>
    <property type="match status" value="1"/>
</dbReference>
<protein>
    <submittedName>
        <fullName evidence="6">Glutamate--ammonia ligase</fullName>
    </submittedName>
</protein>
<dbReference type="InterPro" id="IPR014746">
    <property type="entry name" value="Gln_synth/guanido_kin_cat_dom"/>
</dbReference>
<dbReference type="Pfam" id="PF00120">
    <property type="entry name" value="Gln-synt_C"/>
    <property type="match status" value="1"/>
</dbReference>
<dbReference type="SMART" id="SM01230">
    <property type="entry name" value="Gln-synt_C"/>
    <property type="match status" value="1"/>
</dbReference>
<dbReference type="Gene3D" id="3.30.590.10">
    <property type="entry name" value="Glutamine synthetase/guanido kinase, catalytic domain"/>
    <property type="match status" value="1"/>
</dbReference>
<evidence type="ECO:0000256" key="2">
    <source>
        <dbReference type="ARBA" id="ARBA00022598"/>
    </source>
</evidence>
<gene>
    <name evidence="6" type="ORF">AWC19_26910</name>
</gene>
<evidence type="ECO:0000256" key="1">
    <source>
        <dbReference type="ARBA" id="ARBA00009897"/>
    </source>
</evidence>
<dbReference type="Proteomes" id="UP000193529">
    <property type="component" value="Unassembled WGS sequence"/>
</dbReference>
<proteinExistence type="inferred from homology"/>
<comment type="caution">
    <text evidence="6">The sequence shown here is derived from an EMBL/GenBank/DDBJ whole genome shotgun (WGS) entry which is preliminary data.</text>
</comment>
<sequence>MDTVNVVEPAHRELAESLAKRGVKYALGSWIDVHGRPKTKVVPIDHLPNMLAGSERFTPRGITGFGAMDPHEEESVAIPDLSTLRQLSWDKRFVWMAADIMFGGTEPFDQCPRSILKAQLNRARDLGFEFKLGVETEVFVFNPTESRGGTGYLAPLAASGELEPCPAYDAEATLDAAEFLDDFVTALHDNDFGVFSFDHEGGDGQYEFDFEHDGALEMADRITFFRLMIRQIAKRHGLAVTFMPKPYTEAWGSGHHYNMSLVSSETGENVMRDPADPRGMGWSATAYAFVAGLMRHADALAAIVTPTVNSYKRLNPKLADGTPSWAPVWSAYGEQNRSCMLRLPKNRPAVENRVVDSAANTYLAAAFSLAAGLDGIERSLDPGDPVDVALIDTRPDPTRNAVRLPRNLLEATDAFARSELAARVFPKRFVDEYVDMKYSEWHSYHSTVTDWERDRYLYAL</sequence>
<evidence type="ECO:0000256" key="3">
    <source>
        <dbReference type="PROSITE-ProRule" id="PRU01331"/>
    </source>
</evidence>
<dbReference type="GO" id="GO:0006542">
    <property type="term" value="P:glutamine biosynthetic process"/>
    <property type="evidence" value="ECO:0007669"/>
    <property type="project" value="InterPro"/>
</dbReference>
<organism evidence="6 7">
    <name type="scientific">Mycobacterium palustre</name>
    <dbReference type="NCBI Taxonomy" id="153971"/>
    <lineage>
        <taxon>Bacteria</taxon>
        <taxon>Bacillati</taxon>
        <taxon>Actinomycetota</taxon>
        <taxon>Actinomycetes</taxon>
        <taxon>Mycobacteriales</taxon>
        <taxon>Mycobacteriaceae</taxon>
        <taxon>Mycobacterium</taxon>
        <taxon>Mycobacterium simiae complex</taxon>
    </lineage>
</organism>
<evidence type="ECO:0000313" key="6">
    <source>
        <dbReference type="EMBL" id="ORW28577.1"/>
    </source>
</evidence>
<evidence type="ECO:0000313" key="7">
    <source>
        <dbReference type="Proteomes" id="UP000193529"/>
    </source>
</evidence>
<dbReference type="OrthoDB" id="9807095at2"/>
<dbReference type="InterPro" id="IPR036651">
    <property type="entry name" value="Gln_synt_N_sf"/>
</dbReference>
<name>A0A1X1ZWI5_9MYCO</name>
<dbReference type="PANTHER" id="PTHR43785">
    <property type="entry name" value="GAMMA-GLUTAMYLPUTRESCINE SYNTHETASE"/>
    <property type="match status" value="1"/>
</dbReference>